<comment type="caution">
    <text evidence="1">The sequence shown here is derived from an EMBL/GenBank/DDBJ whole genome shotgun (WGS) entry which is preliminary data.</text>
</comment>
<proteinExistence type="predicted"/>
<evidence type="ECO:0000313" key="1">
    <source>
        <dbReference type="EMBL" id="MPN31904.1"/>
    </source>
</evidence>
<protein>
    <submittedName>
        <fullName evidence="1">Uncharacterized protein</fullName>
    </submittedName>
</protein>
<reference evidence="1" key="1">
    <citation type="submission" date="2019-08" db="EMBL/GenBank/DDBJ databases">
        <authorList>
            <person name="Kucharzyk K."/>
            <person name="Murdoch R.W."/>
            <person name="Higgins S."/>
            <person name="Loffler F."/>
        </authorList>
    </citation>
    <scope>NUCLEOTIDE SEQUENCE</scope>
</reference>
<dbReference type="EMBL" id="VSSQ01083646">
    <property type="protein sequence ID" value="MPN31904.1"/>
    <property type="molecule type" value="Genomic_DNA"/>
</dbReference>
<name>A0A645H6K9_9ZZZZ</name>
<organism evidence="1">
    <name type="scientific">bioreactor metagenome</name>
    <dbReference type="NCBI Taxonomy" id="1076179"/>
    <lineage>
        <taxon>unclassified sequences</taxon>
        <taxon>metagenomes</taxon>
        <taxon>ecological metagenomes</taxon>
    </lineage>
</organism>
<accession>A0A645H6K9</accession>
<dbReference type="AlphaFoldDB" id="A0A645H6K9"/>
<gene>
    <name evidence="1" type="ORF">SDC9_179379</name>
</gene>
<sequence>MRVQLLQHDHRQEDVVFLEAEQAGWVVQQHVGVQHKHLLGTGLAISAGFAPGGWRGLAGGRCNGFGACLNGRGGHWLRRGLHRAVAGGGLAGRGRGCGRCSSGCDR</sequence>